<accession>A0ACC1LA33</accession>
<comment type="caution">
    <text evidence="1">The sequence shown here is derived from an EMBL/GenBank/DDBJ whole genome shotgun (WGS) entry which is preliminary data.</text>
</comment>
<sequence length="183" mass="19978">MLKAFSKVFHKSQGPHDEQLADAMPDAHPPQAKQPLKRTLERRQVSATGQDAAGAAGVLSLASPRRNAAEVGAGGAHIQTPALGPTVSPARRTSVQQRPEHNALQPRLHLKGPAPGVDGRFALTADNIEWHLRLIPPMKESKYDWIVRYVQEQQQNVAAAAAEPSQNQRDIESSMLMTGQMQY</sequence>
<protein>
    <submittedName>
        <fullName evidence="1">Uncharacterized protein</fullName>
    </submittedName>
</protein>
<keyword evidence="2" id="KW-1185">Reference proteome</keyword>
<dbReference type="EMBL" id="JANBUP010001701">
    <property type="protein sequence ID" value="KAJ2804055.1"/>
    <property type="molecule type" value="Genomic_DNA"/>
</dbReference>
<evidence type="ECO:0000313" key="1">
    <source>
        <dbReference type="EMBL" id="KAJ2804055.1"/>
    </source>
</evidence>
<gene>
    <name evidence="1" type="ORF">H4S07_004315</name>
</gene>
<name>A0ACC1LA33_9FUNG</name>
<proteinExistence type="predicted"/>
<evidence type="ECO:0000313" key="2">
    <source>
        <dbReference type="Proteomes" id="UP001140096"/>
    </source>
</evidence>
<reference evidence="1" key="1">
    <citation type="submission" date="2022-07" db="EMBL/GenBank/DDBJ databases">
        <title>Phylogenomic reconstructions and comparative analyses of Kickxellomycotina fungi.</title>
        <authorList>
            <person name="Reynolds N.K."/>
            <person name="Stajich J.E."/>
            <person name="Barry K."/>
            <person name="Grigoriev I.V."/>
            <person name="Crous P."/>
            <person name="Smith M.E."/>
        </authorList>
    </citation>
    <scope>NUCLEOTIDE SEQUENCE</scope>
    <source>
        <strain evidence="1">CBS 102833</strain>
    </source>
</reference>
<dbReference type="Proteomes" id="UP001140096">
    <property type="component" value="Unassembled WGS sequence"/>
</dbReference>
<organism evidence="1 2">
    <name type="scientific">Coemansia furcata</name>
    <dbReference type="NCBI Taxonomy" id="417177"/>
    <lineage>
        <taxon>Eukaryota</taxon>
        <taxon>Fungi</taxon>
        <taxon>Fungi incertae sedis</taxon>
        <taxon>Zoopagomycota</taxon>
        <taxon>Kickxellomycotina</taxon>
        <taxon>Kickxellomycetes</taxon>
        <taxon>Kickxellales</taxon>
        <taxon>Kickxellaceae</taxon>
        <taxon>Coemansia</taxon>
    </lineage>
</organism>
<feature type="non-terminal residue" evidence="1">
    <location>
        <position position="183"/>
    </location>
</feature>